<sequence length="76" mass="9091">MRQCFDHALRNLGINLEINRAEGRRFGRKRKPSPKKEFYAMKRINHTELAMVELADRHHYLNSIHLMCLSVRINDE</sequence>
<name>A0ABQ0A8T3_9GAMM</name>
<proteinExistence type="predicted"/>
<reference evidence="1 2" key="1">
    <citation type="submission" date="2024-04" db="EMBL/GenBank/DDBJ databases">
        <title>Draft genome sequence of Sessilibacter corallicola NBRC 116591.</title>
        <authorList>
            <person name="Miyakawa T."/>
            <person name="Kusuya Y."/>
            <person name="Miura T."/>
        </authorList>
    </citation>
    <scope>NUCLEOTIDE SEQUENCE [LARGE SCALE GENOMIC DNA]</scope>
    <source>
        <strain evidence="1 2">KU-00831-HH</strain>
    </source>
</reference>
<accession>A0ABQ0A8T3</accession>
<evidence type="ECO:0000313" key="1">
    <source>
        <dbReference type="EMBL" id="GAA6168056.1"/>
    </source>
</evidence>
<organism evidence="1 2">
    <name type="scientific">Sessilibacter corallicola</name>
    <dbReference type="NCBI Taxonomy" id="2904075"/>
    <lineage>
        <taxon>Bacteria</taxon>
        <taxon>Pseudomonadati</taxon>
        <taxon>Pseudomonadota</taxon>
        <taxon>Gammaproteobacteria</taxon>
        <taxon>Cellvibrionales</taxon>
        <taxon>Cellvibrionaceae</taxon>
        <taxon>Sessilibacter</taxon>
    </lineage>
</organism>
<evidence type="ECO:0008006" key="3">
    <source>
        <dbReference type="Google" id="ProtNLM"/>
    </source>
</evidence>
<dbReference type="Proteomes" id="UP001465153">
    <property type="component" value="Unassembled WGS sequence"/>
</dbReference>
<dbReference type="EMBL" id="BAABWN010000005">
    <property type="protein sequence ID" value="GAA6168056.1"/>
    <property type="molecule type" value="Genomic_DNA"/>
</dbReference>
<protein>
    <recommendedName>
        <fullName evidence="3">Transposase</fullName>
    </recommendedName>
</protein>
<keyword evidence="2" id="KW-1185">Reference proteome</keyword>
<evidence type="ECO:0000313" key="2">
    <source>
        <dbReference type="Proteomes" id="UP001465153"/>
    </source>
</evidence>
<comment type="caution">
    <text evidence="1">The sequence shown here is derived from an EMBL/GenBank/DDBJ whole genome shotgun (WGS) entry which is preliminary data.</text>
</comment>
<gene>
    <name evidence="1" type="ORF">NBRC116591_18670</name>
</gene>